<protein>
    <submittedName>
        <fullName evidence="1">Uncharacterized protein</fullName>
    </submittedName>
</protein>
<evidence type="ECO:0000313" key="2">
    <source>
        <dbReference type="Proteomes" id="UP000315295"/>
    </source>
</evidence>
<sequence>MHTLLLPVQPSACVWSSISSTTYIEARALRRWLPMVADLEAAAVEVESHCTLALAGLLQKEEDYSASGPILRETRGLKGCT</sequence>
<keyword evidence="2" id="KW-1185">Reference proteome</keyword>
<dbReference type="EMBL" id="VIEB01000199">
    <property type="protein sequence ID" value="TQE01241.1"/>
    <property type="molecule type" value="Genomic_DNA"/>
</dbReference>
<name>A0A540MR40_MALBA</name>
<proteinExistence type="predicted"/>
<organism evidence="1 2">
    <name type="scientific">Malus baccata</name>
    <name type="common">Siberian crab apple</name>
    <name type="synonym">Pyrus baccata</name>
    <dbReference type="NCBI Taxonomy" id="106549"/>
    <lineage>
        <taxon>Eukaryota</taxon>
        <taxon>Viridiplantae</taxon>
        <taxon>Streptophyta</taxon>
        <taxon>Embryophyta</taxon>
        <taxon>Tracheophyta</taxon>
        <taxon>Spermatophyta</taxon>
        <taxon>Magnoliopsida</taxon>
        <taxon>eudicotyledons</taxon>
        <taxon>Gunneridae</taxon>
        <taxon>Pentapetalae</taxon>
        <taxon>rosids</taxon>
        <taxon>fabids</taxon>
        <taxon>Rosales</taxon>
        <taxon>Rosaceae</taxon>
        <taxon>Amygdaloideae</taxon>
        <taxon>Maleae</taxon>
        <taxon>Malus</taxon>
    </lineage>
</organism>
<reference evidence="1 2" key="1">
    <citation type="journal article" date="2019" name="G3 (Bethesda)">
        <title>Sequencing of a Wild Apple (Malus baccata) Genome Unravels the Differences Between Cultivated and Wild Apple Species Regarding Disease Resistance and Cold Tolerance.</title>
        <authorList>
            <person name="Chen X."/>
        </authorList>
    </citation>
    <scope>NUCLEOTIDE SEQUENCE [LARGE SCALE GENOMIC DNA]</scope>
    <source>
        <strain evidence="2">cv. Shandingzi</strain>
        <tissue evidence="1">Leaves</tissue>
    </source>
</reference>
<gene>
    <name evidence="1" type="ORF">C1H46_013148</name>
</gene>
<dbReference type="Proteomes" id="UP000315295">
    <property type="component" value="Unassembled WGS sequence"/>
</dbReference>
<comment type="caution">
    <text evidence="1">The sequence shown here is derived from an EMBL/GenBank/DDBJ whole genome shotgun (WGS) entry which is preliminary data.</text>
</comment>
<evidence type="ECO:0000313" key="1">
    <source>
        <dbReference type="EMBL" id="TQE01241.1"/>
    </source>
</evidence>
<dbReference type="AlphaFoldDB" id="A0A540MR40"/>
<accession>A0A540MR40</accession>